<evidence type="ECO:0000256" key="2">
    <source>
        <dbReference type="SAM" id="MobiDB-lite"/>
    </source>
</evidence>
<feature type="chain" id="PRO_5046573672" description="LPXTG cell wall anchor domain-containing protein" evidence="4">
    <location>
        <begin position="30"/>
        <end position="422"/>
    </location>
</feature>
<reference evidence="6" key="1">
    <citation type="journal article" date="2019" name="Int. J. Syst. Evol. Microbiol.">
        <title>The Global Catalogue of Microorganisms (GCM) 10K type strain sequencing project: providing services to taxonomists for standard genome sequencing and annotation.</title>
        <authorList>
            <consortium name="The Broad Institute Genomics Platform"/>
            <consortium name="The Broad Institute Genome Sequencing Center for Infectious Disease"/>
            <person name="Wu L."/>
            <person name="Ma J."/>
        </authorList>
    </citation>
    <scope>NUCLEOTIDE SEQUENCE [LARGE SCALE GENOMIC DNA]</scope>
    <source>
        <strain evidence="6">CGMCC 4.7323</strain>
    </source>
</reference>
<feature type="compositionally biased region" description="Basic and acidic residues" evidence="2">
    <location>
        <begin position="346"/>
        <end position="357"/>
    </location>
</feature>
<protein>
    <recommendedName>
        <fullName evidence="7">LPXTG cell wall anchor domain-containing protein</fullName>
    </recommendedName>
</protein>
<dbReference type="Proteomes" id="UP000600080">
    <property type="component" value="Unassembled WGS sequence"/>
</dbReference>
<dbReference type="GeneID" id="301548064"/>
<keyword evidence="4" id="KW-0732">Signal</keyword>
<feature type="region of interest" description="Disordered" evidence="2">
    <location>
        <begin position="339"/>
        <end position="389"/>
    </location>
</feature>
<evidence type="ECO:0000256" key="4">
    <source>
        <dbReference type="SAM" id="SignalP"/>
    </source>
</evidence>
<dbReference type="EMBL" id="BMND01000007">
    <property type="protein sequence ID" value="GGN42300.1"/>
    <property type="molecule type" value="Genomic_DNA"/>
</dbReference>
<keyword evidence="1" id="KW-0175">Coiled coil</keyword>
<proteinExistence type="predicted"/>
<keyword evidence="3" id="KW-0812">Transmembrane</keyword>
<evidence type="ECO:0000313" key="6">
    <source>
        <dbReference type="Proteomes" id="UP000600080"/>
    </source>
</evidence>
<feature type="transmembrane region" description="Helical" evidence="3">
    <location>
        <begin position="394"/>
        <end position="412"/>
    </location>
</feature>
<evidence type="ECO:0008006" key="7">
    <source>
        <dbReference type="Google" id="ProtNLM"/>
    </source>
</evidence>
<keyword evidence="6" id="KW-1185">Reference proteome</keyword>
<name>A0ABQ2JB88_9ACTN</name>
<dbReference type="RefSeq" id="WP_189097454.1">
    <property type="nucleotide sequence ID" value="NZ_BMND01000007.1"/>
</dbReference>
<keyword evidence="3" id="KW-0472">Membrane</keyword>
<evidence type="ECO:0000256" key="1">
    <source>
        <dbReference type="SAM" id="Coils"/>
    </source>
</evidence>
<feature type="signal peptide" evidence="4">
    <location>
        <begin position="1"/>
        <end position="29"/>
    </location>
</feature>
<sequence length="422" mass="42844">MNLRRTLATAAVAAVTAPAVLLSAGSAFAAPKAPAQTRQQPTFAELKKAAADAEKAYEDAVAAEKAGRAKIDATMNALDQDTHPLKAAVLAADKAVKAADAAKAAADRAVTDARAALDAATDEAGKAKAQEALDAAEAEATHAADAKANADRARKVARDAWDDARVAALREWGRVQKAAVDARVAKEAADKALAAASDCVRVPGLTVLAKHLPAKVVAGTTVDFSFTVANATDRTLDVDPFVFFRLLAKNDQQHFIKVQWSDGSDWRTLATDGSHIAPVTAMKPGAHTDVKLRMALGAKTPATKALALFAGDASDAYHPCILGPMKRYDFAVLPAGSKPGTVGDAKPGKAADRDRPASKPQGVAPQGAHAEPASAPATGGSLAATGSSPAVPQLGLAGGAAVLLGAGAVVAARRHRGAGSAN</sequence>
<evidence type="ECO:0000256" key="3">
    <source>
        <dbReference type="SAM" id="Phobius"/>
    </source>
</evidence>
<evidence type="ECO:0000313" key="5">
    <source>
        <dbReference type="EMBL" id="GGN42300.1"/>
    </source>
</evidence>
<comment type="caution">
    <text evidence="5">The sequence shown here is derived from an EMBL/GenBank/DDBJ whole genome shotgun (WGS) entry which is preliminary data.</text>
</comment>
<organism evidence="5 6">
    <name type="scientific">Streptomyces kronopolitis</name>
    <dbReference type="NCBI Taxonomy" id="1612435"/>
    <lineage>
        <taxon>Bacteria</taxon>
        <taxon>Bacillati</taxon>
        <taxon>Actinomycetota</taxon>
        <taxon>Actinomycetes</taxon>
        <taxon>Kitasatosporales</taxon>
        <taxon>Streptomycetaceae</taxon>
        <taxon>Streptomyces</taxon>
    </lineage>
</organism>
<accession>A0ABQ2JB88</accession>
<gene>
    <name evidence="5" type="ORF">GCM10012285_22470</name>
</gene>
<feature type="coiled-coil region" evidence="1">
    <location>
        <begin position="110"/>
        <end position="146"/>
    </location>
</feature>
<keyword evidence="3" id="KW-1133">Transmembrane helix</keyword>